<keyword evidence="1 2" id="KW-0812">Transmembrane</keyword>
<feature type="transmembrane region" description="Helical" evidence="1">
    <location>
        <begin position="1014"/>
        <end position="1035"/>
    </location>
</feature>
<dbReference type="InParanoid" id="I7M7S5"/>
<sequence length="1048" mass="126875">MIDQISQETSSTHGVGIYDLKISYYFQFEELLQNIYKLYEQSIYFNTLFRYDINNNDDIFQIQLPQELRYGSFIIFFKEISLITILVKNSEQRDFLMPLIFYFQNYLLIERQIYEKYWKDDDPLIIKAKNLKQFFLMKNYLDDYIQIQNYNFDRIIKISNNQLIFSNYTIYINLESQTISNIETNLSYQMQAIRYQYYKIIFTINKERQKEQEEFIVIKTCCSIIYEFPITIYFKYLFEKENSLLDSEFFEQVRYAPEEFIVYCWGNSNSQQYYRYVALFYARIQNNEDLNKFYQLERQDMMKMFKFSLKELDKPIERESEICLALLTNNQTQAMNTYEIILDDNKYVQKINLEETLYERLYLQNSQNKIIKINYDQGLFNCFIEYQQCGDSFQYYTNNTISEILFIRRISYNNQKLSTKIQITVINQKIKMGQLGISFDLLSSEWIVFELELMTDYQLVSQDQNNLFQFDYELSNFQITYEKCISQQQNQKDIKTGLLTQENNVFNSQEFKFIYVKAGQYYNSQKFQFILKYFSKLSIINTETVEIDQQTLSLYLFNIKYSKKIFKIMNYGNQLFLISKCQLNQKNIKYKPMSRDQDDILKINNYIQNDYLFIYPEICSKKTSDENDLSDQNCLQINQHKELLYQNATGIIEEIITIKLQLNQIFNTQLNSENKFTILELENYQDYYLYLEYEAISDSPVNFELRYLNNRTFLQSFYFKQYQEIQIVQLQNLKYLEIHNYKSNTTFNLILIISEKPFYYTNIYLNTIKLIQKQGQQLLLLSKILDENIIIYLSNKQNVIWQQKMLELKSPENIFIFNNQFNYTIKEINQSGSLKKQFYYLEVDDFDVQIMIKKKKYFIQNTPYDEQATSIQQFSQFQINSFSFKINPSQIKILKKLDILKLLSQQIYFVFARNHLLLKQEYINGINDIDLQQSLIVFKGHVLEQKQVDEEYVINTFFYFSSLQSLQIQDTEHFYFRIYLCMNNSNLLIPFSQIFSQSISSKKQKIVKDVQKQFFIFLVIFLIISILALIFYFRFKKLQNYDYIKKQI</sequence>
<keyword evidence="1" id="KW-0472">Membrane</keyword>
<dbReference type="AlphaFoldDB" id="I7M7S5"/>
<evidence type="ECO:0000313" key="3">
    <source>
        <dbReference type="Proteomes" id="UP000009168"/>
    </source>
</evidence>
<dbReference type="RefSeq" id="XP_001016006.2">
    <property type="nucleotide sequence ID" value="XM_001016006.2"/>
</dbReference>
<keyword evidence="1" id="KW-1133">Transmembrane helix</keyword>
<dbReference type="GeneID" id="7822666"/>
<protein>
    <submittedName>
        <fullName evidence="2">Transmembrane protein, putative</fullName>
    </submittedName>
</protein>
<evidence type="ECO:0000313" key="2">
    <source>
        <dbReference type="EMBL" id="EAR95761.2"/>
    </source>
</evidence>
<gene>
    <name evidence="2" type="ORF">TTHERM_00274660</name>
</gene>
<dbReference type="KEGG" id="tet:TTHERM_00274660"/>
<proteinExistence type="predicted"/>
<evidence type="ECO:0000256" key="1">
    <source>
        <dbReference type="SAM" id="Phobius"/>
    </source>
</evidence>
<dbReference type="EMBL" id="GG662703">
    <property type="protein sequence ID" value="EAR95761.2"/>
    <property type="molecule type" value="Genomic_DNA"/>
</dbReference>
<organism evidence="2 3">
    <name type="scientific">Tetrahymena thermophila (strain SB210)</name>
    <dbReference type="NCBI Taxonomy" id="312017"/>
    <lineage>
        <taxon>Eukaryota</taxon>
        <taxon>Sar</taxon>
        <taxon>Alveolata</taxon>
        <taxon>Ciliophora</taxon>
        <taxon>Intramacronucleata</taxon>
        <taxon>Oligohymenophorea</taxon>
        <taxon>Hymenostomatida</taxon>
        <taxon>Tetrahymenina</taxon>
        <taxon>Tetrahymenidae</taxon>
        <taxon>Tetrahymena</taxon>
    </lineage>
</organism>
<dbReference type="Proteomes" id="UP000009168">
    <property type="component" value="Unassembled WGS sequence"/>
</dbReference>
<reference evidence="3" key="1">
    <citation type="journal article" date="2006" name="PLoS Biol.">
        <title>Macronuclear genome sequence of the ciliate Tetrahymena thermophila, a model eukaryote.</title>
        <authorList>
            <person name="Eisen J.A."/>
            <person name="Coyne R.S."/>
            <person name="Wu M."/>
            <person name="Wu D."/>
            <person name="Thiagarajan M."/>
            <person name="Wortman J.R."/>
            <person name="Badger J.H."/>
            <person name="Ren Q."/>
            <person name="Amedeo P."/>
            <person name="Jones K.M."/>
            <person name="Tallon L.J."/>
            <person name="Delcher A.L."/>
            <person name="Salzberg S.L."/>
            <person name="Silva J.C."/>
            <person name="Haas B.J."/>
            <person name="Majoros W.H."/>
            <person name="Farzad M."/>
            <person name="Carlton J.M."/>
            <person name="Smith R.K. Jr."/>
            <person name="Garg J."/>
            <person name="Pearlman R.E."/>
            <person name="Karrer K.M."/>
            <person name="Sun L."/>
            <person name="Manning G."/>
            <person name="Elde N.C."/>
            <person name="Turkewitz A.P."/>
            <person name="Asai D.J."/>
            <person name="Wilkes D.E."/>
            <person name="Wang Y."/>
            <person name="Cai H."/>
            <person name="Collins K."/>
            <person name="Stewart B.A."/>
            <person name="Lee S.R."/>
            <person name="Wilamowska K."/>
            <person name="Weinberg Z."/>
            <person name="Ruzzo W.L."/>
            <person name="Wloga D."/>
            <person name="Gaertig J."/>
            <person name="Frankel J."/>
            <person name="Tsao C.-C."/>
            <person name="Gorovsky M.A."/>
            <person name="Keeling P.J."/>
            <person name="Waller R.F."/>
            <person name="Patron N.J."/>
            <person name="Cherry J.M."/>
            <person name="Stover N.A."/>
            <person name="Krieger C.J."/>
            <person name="del Toro C."/>
            <person name="Ryder H.F."/>
            <person name="Williamson S.C."/>
            <person name="Barbeau R.A."/>
            <person name="Hamilton E.P."/>
            <person name="Orias E."/>
        </authorList>
    </citation>
    <scope>NUCLEOTIDE SEQUENCE [LARGE SCALE GENOMIC DNA]</scope>
    <source>
        <strain evidence="3">SB210</strain>
    </source>
</reference>
<accession>I7M7S5</accession>
<name>I7M7S5_TETTS</name>
<keyword evidence="3" id="KW-1185">Reference proteome</keyword>